<comment type="caution">
    <text evidence="1">The sequence shown here is derived from an EMBL/GenBank/DDBJ whole genome shotgun (WGS) entry which is preliminary data.</text>
</comment>
<gene>
    <name evidence="1" type="ORF">FA95DRAFT_1493083</name>
</gene>
<reference evidence="1" key="1">
    <citation type="submission" date="2021-02" db="EMBL/GenBank/DDBJ databases">
        <authorList>
            <consortium name="DOE Joint Genome Institute"/>
            <person name="Ahrendt S."/>
            <person name="Looney B.P."/>
            <person name="Miyauchi S."/>
            <person name="Morin E."/>
            <person name="Drula E."/>
            <person name="Courty P.E."/>
            <person name="Chicoki N."/>
            <person name="Fauchery L."/>
            <person name="Kohler A."/>
            <person name="Kuo A."/>
            <person name="Labutti K."/>
            <person name="Pangilinan J."/>
            <person name="Lipzen A."/>
            <person name="Riley R."/>
            <person name="Andreopoulos W."/>
            <person name="He G."/>
            <person name="Johnson J."/>
            <person name="Barry K.W."/>
            <person name="Grigoriev I.V."/>
            <person name="Nagy L."/>
            <person name="Hibbett D."/>
            <person name="Henrissat B."/>
            <person name="Matheny P.B."/>
            <person name="Labbe J."/>
            <person name="Martin F."/>
        </authorList>
    </citation>
    <scope>NUCLEOTIDE SEQUENCE</scope>
    <source>
        <strain evidence="1">FP105234-sp</strain>
    </source>
</reference>
<evidence type="ECO:0000313" key="1">
    <source>
        <dbReference type="EMBL" id="KAI0047074.1"/>
    </source>
</evidence>
<proteinExistence type="predicted"/>
<reference evidence="1" key="2">
    <citation type="journal article" date="2022" name="New Phytol.">
        <title>Evolutionary transition to the ectomycorrhizal habit in the genomes of a hyperdiverse lineage of mushroom-forming fungi.</title>
        <authorList>
            <person name="Looney B."/>
            <person name="Miyauchi S."/>
            <person name="Morin E."/>
            <person name="Drula E."/>
            <person name="Courty P.E."/>
            <person name="Kohler A."/>
            <person name="Kuo A."/>
            <person name="LaButti K."/>
            <person name="Pangilinan J."/>
            <person name="Lipzen A."/>
            <person name="Riley R."/>
            <person name="Andreopoulos W."/>
            <person name="He G."/>
            <person name="Johnson J."/>
            <person name="Nolan M."/>
            <person name="Tritt A."/>
            <person name="Barry K.W."/>
            <person name="Grigoriev I.V."/>
            <person name="Nagy L.G."/>
            <person name="Hibbett D."/>
            <person name="Henrissat B."/>
            <person name="Matheny P.B."/>
            <person name="Labbe J."/>
            <person name="Martin F.M."/>
        </authorList>
    </citation>
    <scope>NUCLEOTIDE SEQUENCE</scope>
    <source>
        <strain evidence="1">FP105234-sp</strain>
    </source>
</reference>
<keyword evidence="2" id="KW-1185">Reference proteome</keyword>
<accession>A0ACB8RSC4</accession>
<sequence length="189" mass="21292">MTQYLQTWRAPTVGPNAATLPSDVRSLLAAAKKHNVSFAALRLTRALKKQLPSWYHLGSIPRRLNAQATCLQMTHKIKTVAQLIKAARRLDHMVNGRRHAARRNCACIDCRFDRITGCENPHRCAEEARARINNILPKLNPMEHTPTDGLSLTHRRQRQNDTAKAAQGVITFDPTVTCKSHLAECIRVF</sequence>
<feature type="non-terminal residue" evidence="1">
    <location>
        <position position="189"/>
    </location>
</feature>
<dbReference type="Proteomes" id="UP000814033">
    <property type="component" value="Unassembled WGS sequence"/>
</dbReference>
<name>A0ACB8RSC4_9AGAM</name>
<organism evidence="1 2">
    <name type="scientific">Auriscalpium vulgare</name>
    <dbReference type="NCBI Taxonomy" id="40419"/>
    <lineage>
        <taxon>Eukaryota</taxon>
        <taxon>Fungi</taxon>
        <taxon>Dikarya</taxon>
        <taxon>Basidiomycota</taxon>
        <taxon>Agaricomycotina</taxon>
        <taxon>Agaricomycetes</taxon>
        <taxon>Russulales</taxon>
        <taxon>Auriscalpiaceae</taxon>
        <taxon>Auriscalpium</taxon>
    </lineage>
</organism>
<dbReference type="EMBL" id="MU275912">
    <property type="protein sequence ID" value="KAI0047074.1"/>
    <property type="molecule type" value="Genomic_DNA"/>
</dbReference>
<protein>
    <submittedName>
        <fullName evidence="1">Uncharacterized protein</fullName>
    </submittedName>
</protein>
<evidence type="ECO:0000313" key="2">
    <source>
        <dbReference type="Proteomes" id="UP000814033"/>
    </source>
</evidence>